<dbReference type="EMBL" id="QUBQ01000006">
    <property type="protein sequence ID" value="REK71302.1"/>
    <property type="molecule type" value="Genomic_DNA"/>
</dbReference>
<evidence type="ECO:0000256" key="3">
    <source>
        <dbReference type="SAM" id="Phobius"/>
    </source>
</evidence>
<dbReference type="Proteomes" id="UP000261905">
    <property type="component" value="Unassembled WGS sequence"/>
</dbReference>
<gene>
    <name evidence="5" type="ORF">DX130_22970</name>
</gene>
<organism evidence="5 6">
    <name type="scientific">Paenibacillus paeoniae</name>
    <dbReference type="NCBI Taxonomy" id="2292705"/>
    <lineage>
        <taxon>Bacteria</taxon>
        <taxon>Bacillati</taxon>
        <taxon>Bacillota</taxon>
        <taxon>Bacilli</taxon>
        <taxon>Bacillales</taxon>
        <taxon>Paenibacillaceae</taxon>
        <taxon>Paenibacillus</taxon>
    </lineage>
</organism>
<reference evidence="5 6" key="1">
    <citation type="submission" date="2018-08" db="EMBL/GenBank/DDBJ databases">
        <title>Paenibacillus sp. M4BSY-1, whole genome shotgun sequence.</title>
        <authorList>
            <person name="Tuo L."/>
        </authorList>
    </citation>
    <scope>NUCLEOTIDE SEQUENCE [LARGE SCALE GENOMIC DNA]</scope>
    <source>
        <strain evidence="5 6">M4BSY-1</strain>
    </source>
</reference>
<keyword evidence="6" id="KW-1185">Reference proteome</keyword>
<keyword evidence="3" id="KW-0472">Membrane</keyword>
<dbReference type="InterPro" id="IPR041916">
    <property type="entry name" value="Anti_sigma_zinc_sf"/>
</dbReference>
<dbReference type="AlphaFoldDB" id="A0A371P5W7"/>
<name>A0A371P5W7_9BACL</name>
<evidence type="ECO:0000256" key="2">
    <source>
        <dbReference type="ARBA" id="ARBA00024438"/>
    </source>
</evidence>
<dbReference type="Gene3D" id="1.10.10.1320">
    <property type="entry name" value="Anti-sigma factor, zinc-finger domain"/>
    <property type="match status" value="1"/>
</dbReference>
<evidence type="ECO:0000259" key="4">
    <source>
        <dbReference type="Pfam" id="PF13490"/>
    </source>
</evidence>
<comment type="similarity">
    <text evidence="1">Belongs to the zinc-associated anti-sigma factor (ZAS) superfamily. Anti-sigma-W factor family.</text>
</comment>
<feature type="transmembrane region" description="Helical" evidence="3">
    <location>
        <begin position="88"/>
        <end position="106"/>
    </location>
</feature>
<protein>
    <recommendedName>
        <fullName evidence="2">Anti-sigma-W factor RsiW</fullName>
    </recommendedName>
</protein>
<evidence type="ECO:0000313" key="6">
    <source>
        <dbReference type="Proteomes" id="UP000261905"/>
    </source>
</evidence>
<keyword evidence="3" id="KW-0812">Transmembrane</keyword>
<dbReference type="InterPro" id="IPR027383">
    <property type="entry name" value="Znf_put"/>
</dbReference>
<comment type="caution">
    <text evidence="5">The sequence shown here is derived from an EMBL/GenBank/DDBJ whole genome shotgun (WGS) entry which is preliminary data.</text>
</comment>
<keyword evidence="3" id="KW-1133">Transmembrane helix</keyword>
<accession>A0A371P5W7</accession>
<feature type="domain" description="Putative zinc-finger" evidence="4">
    <location>
        <begin position="5"/>
        <end position="39"/>
    </location>
</feature>
<evidence type="ECO:0000256" key="1">
    <source>
        <dbReference type="ARBA" id="ARBA00024353"/>
    </source>
</evidence>
<dbReference type="RefSeq" id="WP_116049367.1">
    <property type="nucleotide sequence ID" value="NZ_QUBQ01000006.1"/>
</dbReference>
<dbReference type="Pfam" id="PF13490">
    <property type="entry name" value="zf-HC2"/>
    <property type="match status" value="1"/>
</dbReference>
<sequence>MNNLCNIVYDLLPLYVDGECSAESRAFVDEHLADCPACRKKCEAMAQPIAIDLSPGEKEITKQNEGLKEPQHRDRAAKKVLKRIKRRWLLSLVPLLLLIPLLLLGINQYRGEGISYTNLYDHYAASQFLKALEKRDYDRAFSYLNMDFYYDDIQEGLKHSADTLAFKEEEFPESSETDKKNAQDFIDKYGDMSDEQFYERSKVNFIANMKEWEQLGHTLTGHRVKSSYVNEYDGVTNYSFYLHLTDGKQIVKSGKISLAGNHKGSFYFTGGSYLPEKDPLTPLLLDRISISDLVQ</sequence>
<evidence type="ECO:0000313" key="5">
    <source>
        <dbReference type="EMBL" id="REK71302.1"/>
    </source>
</evidence>
<dbReference type="OrthoDB" id="6194834at2"/>
<proteinExistence type="inferred from homology"/>